<name>A0A345MGI2_9CAUD</name>
<dbReference type="KEGG" id="vg:55610147"/>
<gene>
    <name evidence="1" type="primary">159</name>
    <name evidence="1" type="ORF">SEA_LUKECAGE_159</name>
</gene>
<evidence type="ECO:0000313" key="1">
    <source>
        <dbReference type="EMBL" id="AXH69663.1"/>
    </source>
</evidence>
<dbReference type="EMBL" id="MH590597">
    <property type="protein sequence ID" value="AXH69663.1"/>
    <property type="molecule type" value="Genomic_DNA"/>
</dbReference>
<dbReference type="Proteomes" id="UP000259834">
    <property type="component" value="Segment"/>
</dbReference>
<reference evidence="1 2" key="1">
    <citation type="submission" date="2018-07" db="EMBL/GenBank/DDBJ databases">
        <authorList>
            <person name="Gillick B.D."/>
            <person name="Moore J."/>
            <person name="Davilla D."/>
            <person name="Asghedom D."/>
            <person name="Smith B.R."/>
            <person name="Klug H."/>
            <person name="Hughes L.E."/>
            <person name="Garlena R.A."/>
            <person name="Russell D.A."/>
            <person name="Pope W.H."/>
            <person name="Jacobs-Sera D."/>
            <person name="Hatfull G.F."/>
        </authorList>
    </citation>
    <scope>NUCLEOTIDE SEQUENCE [LARGE SCALE GENOMIC DNA]</scope>
</reference>
<evidence type="ECO:0000313" key="2">
    <source>
        <dbReference type="Proteomes" id="UP000259834"/>
    </source>
</evidence>
<dbReference type="GeneID" id="55610147"/>
<protein>
    <submittedName>
        <fullName evidence="1">Uncharacterized protein</fullName>
    </submittedName>
</protein>
<dbReference type="RefSeq" id="YP_009840063.1">
    <property type="nucleotide sequence ID" value="NC_048723.1"/>
</dbReference>
<accession>A0A345MGI2</accession>
<sequence>MNEIEAWLLNIEGVPTWKGLYREEAVVVNNEIWVWFKIDEGQWALQKPQWIVIPD</sequence>
<keyword evidence="2" id="KW-1185">Reference proteome</keyword>
<organism evidence="1 2">
    <name type="scientific">Streptomyces phage LukeCage</name>
    <dbReference type="NCBI Taxonomy" id="2283304"/>
    <lineage>
        <taxon>Viruses</taxon>
        <taxon>Duplodnaviria</taxon>
        <taxon>Heunggongvirae</taxon>
        <taxon>Uroviricota</taxon>
        <taxon>Caudoviricetes</taxon>
        <taxon>Stanwilliamsviridae</taxon>
        <taxon>Boydwoodruffvirinae</taxon>
        <taxon>Karimacvirus</taxon>
        <taxon>Karimacvirus lukecage</taxon>
        <taxon>Streptomyces virus LukeCage</taxon>
    </lineage>
</organism>
<proteinExistence type="predicted"/>